<reference evidence="2 3" key="1">
    <citation type="journal article" date="2020" name="Cell">
        <title>Large-Scale Comparative Analyses of Tick Genomes Elucidate Their Genetic Diversity and Vector Capacities.</title>
        <authorList>
            <consortium name="Tick Genome and Microbiome Consortium (TIGMIC)"/>
            <person name="Jia N."/>
            <person name="Wang J."/>
            <person name="Shi W."/>
            <person name="Du L."/>
            <person name="Sun Y."/>
            <person name="Zhan W."/>
            <person name="Jiang J.F."/>
            <person name="Wang Q."/>
            <person name="Zhang B."/>
            <person name="Ji P."/>
            <person name="Bell-Sakyi L."/>
            <person name="Cui X.M."/>
            <person name="Yuan T.T."/>
            <person name="Jiang B.G."/>
            <person name="Yang W.F."/>
            <person name="Lam T.T."/>
            <person name="Chang Q.C."/>
            <person name="Ding S.J."/>
            <person name="Wang X.J."/>
            <person name="Zhu J.G."/>
            <person name="Ruan X.D."/>
            <person name="Zhao L."/>
            <person name="Wei J.T."/>
            <person name="Ye R.Z."/>
            <person name="Que T.C."/>
            <person name="Du C.H."/>
            <person name="Zhou Y.H."/>
            <person name="Cheng J.X."/>
            <person name="Dai P.F."/>
            <person name="Guo W.B."/>
            <person name="Han X.H."/>
            <person name="Huang E.J."/>
            <person name="Li L.F."/>
            <person name="Wei W."/>
            <person name="Gao Y.C."/>
            <person name="Liu J.Z."/>
            <person name="Shao H.Z."/>
            <person name="Wang X."/>
            <person name="Wang C.C."/>
            <person name="Yang T.C."/>
            <person name="Huo Q.B."/>
            <person name="Li W."/>
            <person name="Chen H.Y."/>
            <person name="Chen S.E."/>
            <person name="Zhou L.G."/>
            <person name="Ni X.B."/>
            <person name="Tian J.H."/>
            <person name="Sheng Y."/>
            <person name="Liu T."/>
            <person name="Pan Y.S."/>
            <person name="Xia L.Y."/>
            <person name="Li J."/>
            <person name="Zhao F."/>
            <person name="Cao W.C."/>
        </authorList>
    </citation>
    <scope>NUCLEOTIDE SEQUENCE [LARGE SCALE GENOMIC DNA]</scope>
    <source>
        <strain evidence="2">HaeL-2018</strain>
    </source>
</reference>
<accession>A0A9J6GUP8</accession>
<sequence>MSETSQDPTPTPEGVLDSAEITRCHQDNVQQKLSELHDTDILAAAMCAAQIENEPNTKAADKEEQGKNHDSNPKPATPDNAWAKMSLHKTSPADIEPDNQSKTHHISHAAAETSAVVQDNWISPPDEDVPHDQTEIIIPMIPKASSFAELAESNDLRLNFRTASAHKRGNKYPRSPNHLPNGRGRMTKPMLVSSPKVNPPNEVSGLKRRAASDDGIFTILLKPTNGGQFTESNRVHIAKSLVLASGRKALETRVNTRLNIATVTTQDQETAVTLLATTRLANIEVAAKTPTTIEKSRGVITRLPP</sequence>
<evidence type="ECO:0000256" key="1">
    <source>
        <dbReference type="SAM" id="MobiDB-lite"/>
    </source>
</evidence>
<name>A0A9J6GUP8_HAELO</name>
<feature type="region of interest" description="Disordered" evidence="1">
    <location>
        <begin position="1"/>
        <end position="20"/>
    </location>
</feature>
<keyword evidence="3" id="KW-1185">Reference proteome</keyword>
<gene>
    <name evidence="2" type="ORF">HPB48_011080</name>
</gene>
<evidence type="ECO:0000313" key="2">
    <source>
        <dbReference type="EMBL" id="KAH9377988.1"/>
    </source>
</evidence>
<feature type="region of interest" description="Disordered" evidence="1">
    <location>
        <begin position="53"/>
        <end position="81"/>
    </location>
</feature>
<evidence type="ECO:0000313" key="3">
    <source>
        <dbReference type="Proteomes" id="UP000821853"/>
    </source>
</evidence>
<dbReference type="EMBL" id="JABSTR010000008">
    <property type="protein sequence ID" value="KAH9377988.1"/>
    <property type="molecule type" value="Genomic_DNA"/>
</dbReference>
<organism evidence="2 3">
    <name type="scientific">Haemaphysalis longicornis</name>
    <name type="common">Bush tick</name>
    <dbReference type="NCBI Taxonomy" id="44386"/>
    <lineage>
        <taxon>Eukaryota</taxon>
        <taxon>Metazoa</taxon>
        <taxon>Ecdysozoa</taxon>
        <taxon>Arthropoda</taxon>
        <taxon>Chelicerata</taxon>
        <taxon>Arachnida</taxon>
        <taxon>Acari</taxon>
        <taxon>Parasitiformes</taxon>
        <taxon>Ixodida</taxon>
        <taxon>Ixodoidea</taxon>
        <taxon>Ixodidae</taxon>
        <taxon>Haemaphysalinae</taxon>
        <taxon>Haemaphysalis</taxon>
    </lineage>
</organism>
<comment type="caution">
    <text evidence="2">The sequence shown here is derived from an EMBL/GenBank/DDBJ whole genome shotgun (WGS) entry which is preliminary data.</text>
</comment>
<dbReference type="Proteomes" id="UP000821853">
    <property type="component" value="Unassembled WGS sequence"/>
</dbReference>
<dbReference type="AlphaFoldDB" id="A0A9J6GUP8"/>
<dbReference type="VEuPathDB" id="VectorBase:HLOH_062625"/>
<feature type="compositionally biased region" description="Basic and acidic residues" evidence="1">
    <location>
        <begin position="59"/>
        <end position="72"/>
    </location>
</feature>
<protein>
    <submittedName>
        <fullName evidence="2">Uncharacterized protein</fullName>
    </submittedName>
</protein>
<proteinExistence type="predicted"/>